<accession>A0A9E7FC55</accession>
<dbReference type="OrthoDB" id="7537227at2759"/>
<feature type="compositionally biased region" description="Low complexity" evidence="6">
    <location>
        <begin position="293"/>
        <end position="315"/>
    </location>
</feature>
<feature type="region of interest" description="Disordered" evidence="6">
    <location>
        <begin position="644"/>
        <end position="667"/>
    </location>
</feature>
<dbReference type="InterPro" id="IPR003613">
    <property type="entry name" value="Ubox_domain"/>
</dbReference>
<dbReference type="PANTHER" id="PTHR23315">
    <property type="entry name" value="U BOX DOMAIN-CONTAINING"/>
    <property type="match status" value="1"/>
</dbReference>
<feature type="compositionally biased region" description="Basic and acidic residues" evidence="6">
    <location>
        <begin position="191"/>
        <end position="200"/>
    </location>
</feature>
<dbReference type="Pfam" id="PF04564">
    <property type="entry name" value="U-box"/>
    <property type="match status" value="1"/>
</dbReference>
<keyword evidence="4" id="KW-0808">Transferase</keyword>
<dbReference type="InterPro" id="IPR013083">
    <property type="entry name" value="Znf_RING/FYVE/PHD"/>
</dbReference>
<reference evidence="8" key="1">
    <citation type="submission" date="2022-05" db="EMBL/GenBank/DDBJ databases">
        <title>The Musa troglodytarum L. genome provides insights into the mechanism of non-climacteric behaviour and enrichment of carotenoids.</title>
        <authorList>
            <person name="Wang J."/>
        </authorList>
    </citation>
    <scope>NUCLEOTIDE SEQUENCE</scope>
    <source>
        <tissue evidence="8">Leaf</tissue>
    </source>
</reference>
<organism evidence="8 9">
    <name type="scientific">Musa troglodytarum</name>
    <name type="common">fe'i banana</name>
    <dbReference type="NCBI Taxonomy" id="320322"/>
    <lineage>
        <taxon>Eukaryota</taxon>
        <taxon>Viridiplantae</taxon>
        <taxon>Streptophyta</taxon>
        <taxon>Embryophyta</taxon>
        <taxon>Tracheophyta</taxon>
        <taxon>Spermatophyta</taxon>
        <taxon>Magnoliopsida</taxon>
        <taxon>Liliopsida</taxon>
        <taxon>Zingiberales</taxon>
        <taxon>Musaceae</taxon>
        <taxon>Musa</taxon>
    </lineage>
</organism>
<dbReference type="Proteomes" id="UP001055439">
    <property type="component" value="Chromosome 3"/>
</dbReference>
<dbReference type="Gene3D" id="3.30.40.10">
    <property type="entry name" value="Zinc/RING finger domain, C3HC4 (zinc finger)"/>
    <property type="match status" value="1"/>
</dbReference>
<dbReference type="Pfam" id="PF00514">
    <property type="entry name" value="Arm"/>
    <property type="match status" value="1"/>
</dbReference>
<feature type="region of interest" description="Disordered" evidence="6">
    <location>
        <begin position="125"/>
        <end position="154"/>
    </location>
</feature>
<dbReference type="InterPro" id="IPR000225">
    <property type="entry name" value="Armadillo"/>
</dbReference>
<feature type="compositionally biased region" description="Basic and acidic residues" evidence="6">
    <location>
        <begin position="233"/>
        <end position="243"/>
    </location>
</feature>
<dbReference type="GO" id="GO:0061630">
    <property type="term" value="F:ubiquitin protein ligase activity"/>
    <property type="evidence" value="ECO:0007669"/>
    <property type="project" value="UniProtKB-EC"/>
</dbReference>
<evidence type="ECO:0000259" key="7">
    <source>
        <dbReference type="SMART" id="SM00504"/>
    </source>
</evidence>
<evidence type="ECO:0000313" key="9">
    <source>
        <dbReference type="Proteomes" id="UP001055439"/>
    </source>
</evidence>
<evidence type="ECO:0000256" key="6">
    <source>
        <dbReference type="SAM" id="MobiDB-lite"/>
    </source>
</evidence>
<dbReference type="SMART" id="SM00504">
    <property type="entry name" value="Ubox"/>
    <property type="match status" value="1"/>
</dbReference>
<evidence type="ECO:0000256" key="1">
    <source>
        <dbReference type="ARBA" id="ARBA00000900"/>
    </source>
</evidence>
<evidence type="ECO:0000256" key="2">
    <source>
        <dbReference type="ARBA" id="ARBA00004906"/>
    </source>
</evidence>
<feature type="region of interest" description="Disordered" evidence="6">
    <location>
        <begin position="171"/>
        <end position="344"/>
    </location>
</feature>
<comment type="catalytic activity">
    <reaction evidence="1">
        <text>S-ubiquitinyl-[E2 ubiquitin-conjugating enzyme]-L-cysteine + [acceptor protein]-L-lysine = [E2 ubiquitin-conjugating enzyme]-L-cysteine + N(6)-ubiquitinyl-[acceptor protein]-L-lysine.</text>
        <dbReference type="EC" id="2.3.2.27"/>
    </reaction>
</comment>
<dbReference type="SMART" id="SM00185">
    <property type="entry name" value="ARM"/>
    <property type="match status" value="4"/>
</dbReference>
<evidence type="ECO:0000256" key="4">
    <source>
        <dbReference type="ARBA" id="ARBA00022679"/>
    </source>
</evidence>
<evidence type="ECO:0000313" key="8">
    <source>
        <dbReference type="EMBL" id="URD92591.1"/>
    </source>
</evidence>
<feature type="domain" description="U-box" evidence="7">
    <location>
        <begin position="37"/>
        <end position="102"/>
    </location>
</feature>
<dbReference type="InterPro" id="IPR016024">
    <property type="entry name" value="ARM-type_fold"/>
</dbReference>
<sequence>MGSRKPFWRFSNHRRSSTSASSTSPVSSITAADMPVEFLCPISRSLMADPVIVPPSGHTFERTCVQACADLAFTPPGLSLELSPAPLVLIPNVALKSAILSWCQSIGVPPPQPMPPDAARALVRSLMPPSNNPRPSPPHAAGGDGSGGGGHARRDRRGEFVRRFVAFSFDETEEAEKGEASRSPQGYGGTERGKERRGELSRAAAAADSYGRTERGREKRGELSRAAAAADSYGKRYDEKGEAVRASSASSDGEGEIFGGRSTRPAQSLRGTMNPNAPSAYSVRTKNQAPSFSQHSTSPASSYQSSSSNSSITEAFVEEAPKEPPPPEVHNRTATSLPTSQSADIGVSEEEVLIKLMDTELSEQESAMVLLRQATRENRKRRIDLCTPRLLAALRSMLLSSSAAVQISATASLVNLSLEPENRVRIVRSGAVPPLVDVLKGGYPEARYHAAGALFSLALADENRAAIGVLGAIPPLLDLFSVPSADGLRARRDAGMALYYLSLAGANRSKIARAPGVVRALLSVASETEEVSPGGTPSPPQGPGLARLAMMIVCNLTGCNEGRAALMDGGAVASVVSLMRSPAAAAVEEYCVAALYGMSRGSLRFRGLARSAGAELVLMRMAEGWVSGGEMRREMAKKTLRALRGDDEDDAEPPLSMGFPADDDGSIVSEGMMSIRRRPNYYANPPRMNSAEF</sequence>
<protein>
    <recommendedName>
        <fullName evidence="3">RING-type E3 ubiquitin transferase</fullName>
        <ecNumber evidence="3">2.3.2.27</ecNumber>
    </recommendedName>
</protein>
<gene>
    <name evidence="8" type="ORF">MUK42_00246</name>
</gene>
<comment type="pathway">
    <text evidence="2">Protein modification; protein ubiquitination.</text>
</comment>
<name>A0A9E7FC55_9LILI</name>
<dbReference type="PANTHER" id="PTHR23315:SF339">
    <property type="entry name" value="U-BOX DOMAIN-CONTAINING PROTEIN 40"/>
    <property type="match status" value="1"/>
</dbReference>
<feature type="compositionally biased region" description="Polar residues" evidence="6">
    <location>
        <begin position="264"/>
        <end position="292"/>
    </location>
</feature>
<dbReference type="InterPro" id="IPR011989">
    <property type="entry name" value="ARM-like"/>
</dbReference>
<proteinExistence type="predicted"/>
<keyword evidence="9" id="KW-1185">Reference proteome</keyword>
<dbReference type="Gene3D" id="1.25.10.10">
    <property type="entry name" value="Leucine-rich Repeat Variant"/>
    <property type="match status" value="2"/>
</dbReference>
<dbReference type="AlphaFoldDB" id="A0A9E7FC55"/>
<dbReference type="FunFam" id="3.30.40.10:FF:000491">
    <property type="entry name" value="RING-type E3 ubiquitin transferase"/>
    <property type="match status" value="1"/>
</dbReference>
<feature type="compositionally biased region" description="Basic and acidic residues" evidence="6">
    <location>
        <begin position="211"/>
        <end position="223"/>
    </location>
</feature>
<dbReference type="SUPFAM" id="SSF57850">
    <property type="entry name" value="RING/U-box"/>
    <property type="match status" value="1"/>
</dbReference>
<dbReference type="SUPFAM" id="SSF48371">
    <property type="entry name" value="ARM repeat"/>
    <property type="match status" value="1"/>
</dbReference>
<dbReference type="FunFam" id="1.25.10.10:FF:000285">
    <property type="entry name" value="RING-type E3 ubiquitin transferase"/>
    <property type="match status" value="1"/>
</dbReference>
<dbReference type="GO" id="GO:0016567">
    <property type="term" value="P:protein ubiquitination"/>
    <property type="evidence" value="ECO:0007669"/>
    <property type="project" value="InterPro"/>
</dbReference>
<dbReference type="EMBL" id="CP097505">
    <property type="protein sequence ID" value="URD92591.1"/>
    <property type="molecule type" value="Genomic_DNA"/>
</dbReference>
<keyword evidence="5" id="KW-0833">Ubl conjugation pathway</keyword>
<evidence type="ECO:0000256" key="3">
    <source>
        <dbReference type="ARBA" id="ARBA00012483"/>
    </source>
</evidence>
<evidence type="ECO:0000256" key="5">
    <source>
        <dbReference type="ARBA" id="ARBA00022786"/>
    </source>
</evidence>
<feature type="compositionally biased region" description="Polar residues" evidence="6">
    <location>
        <begin position="332"/>
        <end position="343"/>
    </location>
</feature>
<dbReference type="EC" id="2.3.2.27" evidence="3"/>